<reference evidence="2 3" key="1">
    <citation type="journal article" date="2021" name="Elife">
        <title>Chloroplast acquisition without the gene transfer in kleptoplastic sea slugs, Plakobranchus ocellatus.</title>
        <authorList>
            <person name="Maeda T."/>
            <person name="Takahashi S."/>
            <person name="Yoshida T."/>
            <person name="Shimamura S."/>
            <person name="Takaki Y."/>
            <person name="Nagai Y."/>
            <person name="Toyoda A."/>
            <person name="Suzuki Y."/>
            <person name="Arimoto A."/>
            <person name="Ishii H."/>
            <person name="Satoh N."/>
            <person name="Nishiyama T."/>
            <person name="Hasebe M."/>
            <person name="Maruyama T."/>
            <person name="Minagawa J."/>
            <person name="Obokata J."/>
            <person name="Shigenobu S."/>
        </authorList>
    </citation>
    <scope>NUCLEOTIDE SEQUENCE [LARGE SCALE GENOMIC DNA]</scope>
</reference>
<feature type="region of interest" description="Disordered" evidence="1">
    <location>
        <begin position="219"/>
        <end position="245"/>
    </location>
</feature>
<gene>
    <name evidence="2" type="ORF">ElyMa_003274700</name>
</gene>
<keyword evidence="3" id="KW-1185">Reference proteome</keyword>
<proteinExistence type="predicted"/>
<evidence type="ECO:0000313" key="2">
    <source>
        <dbReference type="EMBL" id="GFS18897.1"/>
    </source>
</evidence>
<name>A0AAV4JD36_9GAST</name>
<feature type="region of interest" description="Disordered" evidence="1">
    <location>
        <begin position="97"/>
        <end position="120"/>
    </location>
</feature>
<comment type="caution">
    <text evidence="2">The sequence shown here is derived from an EMBL/GenBank/DDBJ whole genome shotgun (WGS) entry which is preliminary data.</text>
</comment>
<accession>A0AAV4JD36</accession>
<evidence type="ECO:0000256" key="1">
    <source>
        <dbReference type="SAM" id="MobiDB-lite"/>
    </source>
</evidence>
<sequence length="353" mass="38839">MLDGLFYIRRASVEEEDENRQDLGLLRTSLVSCIRNFFELEDYIDMIGCLCLDFGSGRKLKVKLQKVIKSNAEFQVQQPETKCHFSNMLEEAEACSPLQPSPSERAELVSSTPASGSIPYDEAPISALQDEMIESCGDEKSSVDACGDGESQVTSVTERKSFNLSSCSVESGLSVEIDVVGTDSSQEIVSEEHHQRLCNGERSPNLPKHMKVSVSVAEDPLTDKPPEKDMSGASGVSSNDSLQGKHTCKFSQMEVGENQMEVTYYETAQPTYSSQSESQGDEQTLMSRTESTYLKPVDVDVQHSSHGSVFSQPVDRPLDMSTFKPDGDGNTLQKLVICLTISPNELVVRSFDL</sequence>
<evidence type="ECO:0000313" key="3">
    <source>
        <dbReference type="Proteomes" id="UP000762676"/>
    </source>
</evidence>
<feature type="compositionally biased region" description="Polar residues" evidence="1">
    <location>
        <begin position="234"/>
        <end position="244"/>
    </location>
</feature>
<dbReference type="Proteomes" id="UP000762676">
    <property type="component" value="Unassembled WGS sequence"/>
</dbReference>
<feature type="compositionally biased region" description="Basic and acidic residues" evidence="1">
    <location>
        <begin position="221"/>
        <end position="230"/>
    </location>
</feature>
<protein>
    <submittedName>
        <fullName evidence="2">Uncharacterized protein</fullName>
    </submittedName>
</protein>
<dbReference type="EMBL" id="BMAT01006742">
    <property type="protein sequence ID" value="GFS18897.1"/>
    <property type="molecule type" value="Genomic_DNA"/>
</dbReference>
<organism evidence="2 3">
    <name type="scientific">Elysia marginata</name>
    <dbReference type="NCBI Taxonomy" id="1093978"/>
    <lineage>
        <taxon>Eukaryota</taxon>
        <taxon>Metazoa</taxon>
        <taxon>Spiralia</taxon>
        <taxon>Lophotrochozoa</taxon>
        <taxon>Mollusca</taxon>
        <taxon>Gastropoda</taxon>
        <taxon>Heterobranchia</taxon>
        <taxon>Euthyneura</taxon>
        <taxon>Panpulmonata</taxon>
        <taxon>Sacoglossa</taxon>
        <taxon>Placobranchoidea</taxon>
        <taxon>Plakobranchidae</taxon>
        <taxon>Elysia</taxon>
    </lineage>
</organism>
<dbReference type="AlphaFoldDB" id="A0AAV4JD36"/>